<feature type="region of interest" description="Disordered" evidence="1">
    <location>
        <begin position="204"/>
        <end position="234"/>
    </location>
</feature>
<dbReference type="EMBL" id="CP108140">
    <property type="protein sequence ID" value="WTP87288.1"/>
    <property type="molecule type" value="Genomic_DNA"/>
</dbReference>
<feature type="region of interest" description="Disordered" evidence="1">
    <location>
        <begin position="26"/>
        <end position="57"/>
    </location>
</feature>
<protein>
    <recommendedName>
        <fullName evidence="4">LigA protein</fullName>
    </recommendedName>
</protein>
<dbReference type="PROSITE" id="PS51257">
    <property type="entry name" value="PROKAR_LIPOPROTEIN"/>
    <property type="match status" value="1"/>
</dbReference>
<name>A0AAU1HX87_9ACTN</name>
<feature type="chain" id="PRO_5043457243" description="LigA protein" evidence="2">
    <location>
        <begin position="19"/>
        <end position="313"/>
    </location>
</feature>
<sequence length="313" mass="31263">MVKRGSVAVVAAAGLVLALGGCGGGTDEGGKGEGGKADASGTSGKGSAEPTPAKSPSRQLVKWVGGMCESTVALKDLRSDSAADLGEIRDSEAQADLVARARAVGYLAGTPSAVDDVESGLADLGPSGVPAADRLRDAWLKKVRGVVAELDGVSPNPADGDAEGSAADVDKLVQSLTSPRPDLPALAKQDARLAAAYERAEQCAPGWKPDGQGEDTASPAPDPDGPLPEAADGRNYGACSDGACEVLVTSTANITANDVTVHVSLGDDYVTFQTAGTLMQLGGAGGEAGFGDRLKATVVAHNKDGAVLKFTAP</sequence>
<gene>
    <name evidence="3" type="ORF">OG477_18765</name>
</gene>
<reference evidence="3" key="1">
    <citation type="submission" date="2022-10" db="EMBL/GenBank/DDBJ databases">
        <title>The complete genomes of actinobacterial strains from the NBC collection.</title>
        <authorList>
            <person name="Joergensen T.S."/>
            <person name="Alvarez Arevalo M."/>
            <person name="Sterndorff E.B."/>
            <person name="Faurdal D."/>
            <person name="Vuksanovic O."/>
            <person name="Mourched A.-S."/>
            <person name="Charusanti P."/>
            <person name="Shaw S."/>
            <person name="Blin K."/>
            <person name="Weber T."/>
        </authorList>
    </citation>
    <scope>NUCLEOTIDE SEQUENCE</scope>
    <source>
        <strain evidence="3">NBC 00180</strain>
    </source>
</reference>
<evidence type="ECO:0000256" key="2">
    <source>
        <dbReference type="SAM" id="SignalP"/>
    </source>
</evidence>
<organism evidence="3">
    <name type="scientific">Streptomyces sp. NBC_00180</name>
    <dbReference type="NCBI Taxonomy" id="2903632"/>
    <lineage>
        <taxon>Bacteria</taxon>
        <taxon>Bacillati</taxon>
        <taxon>Actinomycetota</taxon>
        <taxon>Actinomycetes</taxon>
        <taxon>Kitasatosporales</taxon>
        <taxon>Streptomycetaceae</taxon>
        <taxon>Streptomyces</taxon>
    </lineage>
</organism>
<accession>A0AAU1HX87</accession>
<evidence type="ECO:0000256" key="1">
    <source>
        <dbReference type="SAM" id="MobiDB-lite"/>
    </source>
</evidence>
<proteinExistence type="predicted"/>
<evidence type="ECO:0000313" key="3">
    <source>
        <dbReference type="EMBL" id="WTP87288.1"/>
    </source>
</evidence>
<evidence type="ECO:0008006" key="4">
    <source>
        <dbReference type="Google" id="ProtNLM"/>
    </source>
</evidence>
<feature type="signal peptide" evidence="2">
    <location>
        <begin position="1"/>
        <end position="18"/>
    </location>
</feature>
<keyword evidence="2" id="KW-0732">Signal</keyword>
<dbReference type="AlphaFoldDB" id="A0AAU1HX87"/>